<feature type="transmembrane region" description="Helical" evidence="6">
    <location>
        <begin position="314"/>
        <end position="336"/>
    </location>
</feature>
<keyword evidence="2" id="KW-1003">Cell membrane</keyword>
<feature type="transmembrane region" description="Helical" evidence="6">
    <location>
        <begin position="348"/>
        <end position="374"/>
    </location>
</feature>
<gene>
    <name evidence="7" type="ORF">SAMN05421781_0333</name>
</gene>
<dbReference type="STRING" id="1122204.SAMN05421781_0333"/>
<keyword evidence="8" id="KW-1185">Reference proteome</keyword>
<evidence type="ECO:0000256" key="5">
    <source>
        <dbReference type="ARBA" id="ARBA00023136"/>
    </source>
</evidence>
<dbReference type="Proteomes" id="UP000199488">
    <property type="component" value="Unassembled WGS sequence"/>
</dbReference>
<dbReference type="OrthoDB" id="3613552at2"/>
<evidence type="ECO:0000313" key="8">
    <source>
        <dbReference type="Proteomes" id="UP000199488"/>
    </source>
</evidence>
<comment type="subcellular location">
    <subcellularLocation>
        <location evidence="1">Cell membrane</location>
        <topology evidence="1">Multi-pass membrane protein</topology>
    </subcellularLocation>
</comment>
<evidence type="ECO:0000256" key="2">
    <source>
        <dbReference type="ARBA" id="ARBA00022475"/>
    </source>
</evidence>
<feature type="transmembrane region" description="Helical" evidence="6">
    <location>
        <begin position="154"/>
        <end position="183"/>
    </location>
</feature>
<evidence type="ECO:0000256" key="4">
    <source>
        <dbReference type="ARBA" id="ARBA00022989"/>
    </source>
</evidence>
<accession>A0A1H2QJQ0</accession>
<dbReference type="RefSeq" id="WP_091610442.1">
    <property type="nucleotide sequence ID" value="NZ_FNNC01000001.1"/>
</dbReference>
<evidence type="ECO:0000313" key="7">
    <source>
        <dbReference type="EMBL" id="SDW06894.1"/>
    </source>
</evidence>
<dbReference type="EMBL" id="FNNC01000001">
    <property type="protein sequence ID" value="SDW06894.1"/>
    <property type="molecule type" value="Genomic_DNA"/>
</dbReference>
<feature type="transmembrane region" description="Helical" evidence="6">
    <location>
        <begin position="79"/>
        <end position="98"/>
    </location>
</feature>
<feature type="transmembrane region" description="Helical" evidence="6">
    <location>
        <begin position="15"/>
        <end position="40"/>
    </location>
</feature>
<feature type="transmembrane region" description="Helical" evidence="6">
    <location>
        <begin position="110"/>
        <end position="134"/>
    </location>
</feature>
<dbReference type="PANTHER" id="PTHR23513:SF6">
    <property type="entry name" value="MAJOR FACILITATOR SUPERFAMILY ASSOCIATED DOMAIN-CONTAINING PROTEIN"/>
    <property type="match status" value="1"/>
</dbReference>
<dbReference type="GO" id="GO:0022857">
    <property type="term" value="F:transmembrane transporter activity"/>
    <property type="evidence" value="ECO:0007669"/>
    <property type="project" value="InterPro"/>
</dbReference>
<dbReference type="CDD" id="cd06173">
    <property type="entry name" value="MFS_MefA_like"/>
    <property type="match status" value="1"/>
</dbReference>
<dbReference type="InterPro" id="IPR011701">
    <property type="entry name" value="MFS"/>
</dbReference>
<feature type="transmembrane region" description="Helical" evidence="6">
    <location>
        <begin position="229"/>
        <end position="253"/>
    </location>
</feature>
<dbReference type="SUPFAM" id="SSF103473">
    <property type="entry name" value="MFS general substrate transporter"/>
    <property type="match status" value="1"/>
</dbReference>
<evidence type="ECO:0000256" key="3">
    <source>
        <dbReference type="ARBA" id="ARBA00022692"/>
    </source>
</evidence>
<evidence type="ECO:0000256" key="1">
    <source>
        <dbReference type="ARBA" id="ARBA00004651"/>
    </source>
</evidence>
<reference evidence="7 8" key="1">
    <citation type="submission" date="2016-10" db="EMBL/GenBank/DDBJ databases">
        <authorList>
            <person name="de Groot N.N."/>
        </authorList>
    </citation>
    <scope>NUCLEOTIDE SEQUENCE [LARGE SCALE GENOMIC DNA]</scope>
    <source>
        <strain evidence="7 8">DSM 23126</strain>
    </source>
</reference>
<dbReference type="Gene3D" id="1.20.1250.20">
    <property type="entry name" value="MFS general substrate transporter like domains"/>
    <property type="match status" value="2"/>
</dbReference>
<dbReference type="GO" id="GO:0005886">
    <property type="term" value="C:plasma membrane"/>
    <property type="evidence" value="ECO:0007669"/>
    <property type="project" value="UniProtKB-SubCell"/>
</dbReference>
<organism evidence="7 8">
    <name type="scientific">Marinococcus luteus</name>
    <dbReference type="NCBI Taxonomy" id="1122204"/>
    <lineage>
        <taxon>Bacteria</taxon>
        <taxon>Bacillati</taxon>
        <taxon>Bacillota</taxon>
        <taxon>Bacilli</taxon>
        <taxon>Bacillales</taxon>
        <taxon>Bacillaceae</taxon>
        <taxon>Marinococcus</taxon>
    </lineage>
</organism>
<keyword evidence="5 6" id="KW-0472">Membrane</keyword>
<feature type="transmembrane region" description="Helical" evidence="6">
    <location>
        <begin position="47"/>
        <end position="67"/>
    </location>
</feature>
<name>A0A1H2QJQ0_9BACI</name>
<feature type="transmembrane region" description="Helical" evidence="6">
    <location>
        <begin position="290"/>
        <end position="308"/>
    </location>
</feature>
<feature type="transmembrane region" description="Helical" evidence="6">
    <location>
        <begin position="265"/>
        <end position="283"/>
    </location>
</feature>
<dbReference type="Pfam" id="PF07690">
    <property type="entry name" value="MFS_1"/>
    <property type="match status" value="1"/>
</dbReference>
<dbReference type="InterPro" id="IPR036259">
    <property type="entry name" value="MFS_trans_sf"/>
</dbReference>
<dbReference type="AlphaFoldDB" id="A0A1H2QJQ0"/>
<protein>
    <submittedName>
        <fullName evidence="7">Major Facilitator Superfamily protein</fullName>
    </submittedName>
</protein>
<feature type="transmembrane region" description="Helical" evidence="6">
    <location>
        <begin position="380"/>
        <end position="398"/>
    </location>
</feature>
<proteinExistence type="predicted"/>
<keyword evidence="4 6" id="KW-1133">Transmembrane helix</keyword>
<sequence>MADSWTSLLKNKTFVLVWLSGMTVMLGFSIFFLSVSWFVVDEMQQPAILGVVMMTIAIPRVAMMIYGGVLADKIQKSRIMFTTNALQVVVMVVLVVLVQQDALQTTSLIILAFVFGFLDAFFFPAASAMIPSIIPVHQLQQANSWYQGSTELMFIIGPVGAGLLLTFGGFAFAFSAAAVLIALSTILIYPPFLKDPVPEARSGRPTAWMDLKEGLAYVRRSGIHRSGTMVIITINLLMIGPLLISIPMLISALGGAPWQLSLLEGGFSTGTFLLSVLLVTWSLKQRRGRWVLGALGVSFFLLLVFSQVEALPVLVIVITLMGGAGMLVYLPTITMIQEKTDNNKLGRVMSLVNFASSGFEPIAFALISFLVAASISIQTVLMYTSVTGMVLTGLLLWLSPEFRQTD</sequence>
<evidence type="ECO:0000256" key="6">
    <source>
        <dbReference type="SAM" id="Phobius"/>
    </source>
</evidence>
<keyword evidence="3 6" id="KW-0812">Transmembrane</keyword>
<dbReference type="PANTHER" id="PTHR23513">
    <property type="entry name" value="INTEGRAL MEMBRANE EFFLUX PROTEIN-RELATED"/>
    <property type="match status" value="1"/>
</dbReference>